<evidence type="ECO:0000256" key="1">
    <source>
        <dbReference type="ARBA" id="ARBA00022801"/>
    </source>
</evidence>
<reference evidence="5 6" key="1">
    <citation type="submission" date="2016-09" db="EMBL/GenBank/DDBJ databases">
        <title>Pseudonocardia autotrophica DSM535, a candidate organism with high potential of specific P450 cytochromes.</title>
        <authorList>
            <person name="Grumaz C."/>
            <person name="Vainshtein Y."/>
            <person name="Kirstahler P."/>
            <person name="Sohn K."/>
        </authorList>
    </citation>
    <scope>NUCLEOTIDE SEQUENCE [LARGE SCALE GENOMIC DNA]</scope>
    <source>
        <strain evidence="5 6">DSM 535</strain>
    </source>
</reference>
<comment type="caution">
    <text evidence="5">The sequence shown here is derived from an EMBL/GenBank/DDBJ whole genome shotgun (WGS) entry which is preliminary data.</text>
</comment>
<dbReference type="Gene3D" id="3.40.50.1360">
    <property type="match status" value="1"/>
</dbReference>
<gene>
    <name evidence="5" type="primary">nagB</name>
    <name evidence="5" type="ORF">BG845_02081</name>
</gene>
<feature type="domain" description="Glucosamine/galactosamine-6-phosphate isomerase" evidence="4">
    <location>
        <begin position="8"/>
        <end position="227"/>
    </location>
</feature>
<keyword evidence="6" id="KW-1185">Reference proteome</keyword>
<feature type="region of interest" description="Disordered" evidence="3">
    <location>
        <begin position="243"/>
        <end position="266"/>
    </location>
</feature>
<organism evidence="5 6">
    <name type="scientific">Pseudonocardia autotrophica</name>
    <name type="common">Amycolata autotrophica</name>
    <name type="synonym">Nocardia autotrophica</name>
    <dbReference type="NCBI Taxonomy" id="2074"/>
    <lineage>
        <taxon>Bacteria</taxon>
        <taxon>Bacillati</taxon>
        <taxon>Actinomycetota</taxon>
        <taxon>Actinomycetes</taxon>
        <taxon>Pseudonocardiales</taxon>
        <taxon>Pseudonocardiaceae</taxon>
        <taxon>Pseudonocardia</taxon>
    </lineage>
</organism>
<evidence type="ECO:0000313" key="6">
    <source>
        <dbReference type="Proteomes" id="UP000194360"/>
    </source>
</evidence>
<dbReference type="GO" id="GO:0004342">
    <property type="term" value="F:glucosamine-6-phosphate deaminase activity"/>
    <property type="evidence" value="ECO:0007669"/>
    <property type="project" value="UniProtKB-EC"/>
</dbReference>
<proteinExistence type="predicted"/>
<dbReference type="CDD" id="cd01399">
    <property type="entry name" value="GlcN6P_deaminase"/>
    <property type="match status" value="1"/>
</dbReference>
<evidence type="ECO:0000256" key="3">
    <source>
        <dbReference type="SAM" id="MobiDB-lite"/>
    </source>
</evidence>
<dbReference type="PANTHER" id="PTHR11280">
    <property type="entry name" value="GLUCOSAMINE-6-PHOSPHATE ISOMERASE"/>
    <property type="match status" value="1"/>
</dbReference>
<accession>A0A1Y2N1W8</accession>
<dbReference type="GO" id="GO:0006043">
    <property type="term" value="P:glucosamine catabolic process"/>
    <property type="evidence" value="ECO:0007669"/>
    <property type="project" value="TreeGrafter"/>
</dbReference>
<dbReference type="InterPro" id="IPR006148">
    <property type="entry name" value="Glc/Gal-6P_isomerase"/>
</dbReference>
<dbReference type="EC" id="3.5.99.6" evidence="5"/>
<dbReference type="PROSITE" id="PS01161">
    <property type="entry name" value="GLC_GALNAC_ISOMERASE"/>
    <property type="match status" value="1"/>
</dbReference>
<evidence type="ECO:0000256" key="2">
    <source>
        <dbReference type="ARBA" id="ARBA00023277"/>
    </source>
</evidence>
<dbReference type="Pfam" id="PF01182">
    <property type="entry name" value="Glucosamine_iso"/>
    <property type="match status" value="1"/>
</dbReference>
<dbReference type="STRING" id="2074.BG845_02081"/>
<sequence>MDVMVLPDPAACGAAVADAVADALTGAAGGPVNLGLATGSSPLPAYAELVRRHRRDGLSFRAARAFLLDEYLGLPRDHPQAYRQVIRRELTDHLDIDPAAVHAPDGTASDPAAAAADYERLLTAAGPIDVQILGIGRNGHVGFNEPGSAPGSTTRVVALTERTRTDNARFFDRLQDVPHRVLTQGMGTIGRAAHLVLVATGPDKAPAVAAAVHGPVTTALPASLLQRHPHCTVVLDPAAAAGLDPDRPAGSSGRVCRTGTPVRGYR</sequence>
<evidence type="ECO:0000313" key="5">
    <source>
        <dbReference type="EMBL" id="OSY41179.1"/>
    </source>
</evidence>
<dbReference type="PANTHER" id="PTHR11280:SF5">
    <property type="entry name" value="GLUCOSAMINE-6-PHOSPHATE ISOMERASE"/>
    <property type="match status" value="1"/>
</dbReference>
<dbReference type="SUPFAM" id="SSF100950">
    <property type="entry name" value="NagB/RpiA/CoA transferase-like"/>
    <property type="match status" value="1"/>
</dbReference>
<dbReference type="GO" id="GO:0006046">
    <property type="term" value="P:N-acetylglucosamine catabolic process"/>
    <property type="evidence" value="ECO:0007669"/>
    <property type="project" value="TreeGrafter"/>
</dbReference>
<keyword evidence="1 5" id="KW-0378">Hydrolase</keyword>
<dbReference type="InterPro" id="IPR018321">
    <property type="entry name" value="Glucosamine6P_isomerase_CS"/>
</dbReference>
<dbReference type="GO" id="GO:0005975">
    <property type="term" value="P:carbohydrate metabolic process"/>
    <property type="evidence" value="ECO:0007669"/>
    <property type="project" value="InterPro"/>
</dbReference>
<dbReference type="InterPro" id="IPR004547">
    <property type="entry name" value="Glucosamine6P_isomerase"/>
</dbReference>
<keyword evidence="2" id="KW-0119">Carbohydrate metabolism</keyword>
<dbReference type="GO" id="GO:0019262">
    <property type="term" value="P:N-acetylneuraminate catabolic process"/>
    <property type="evidence" value="ECO:0007669"/>
    <property type="project" value="TreeGrafter"/>
</dbReference>
<dbReference type="EMBL" id="MIGB01000009">
    <property type="protein sequence ID" value="OSY41179.1"/>
    <property type="molecule type" value="Genomic_DNA"/>
</dbReference>
<dbReference type="InterPro" id="IPR037171">
    <property type="entry name" value="NagB/RpiA_transferase-like"/>
</dbReference>
<evidence type="ECO:0000259" key="4">
    <source>
        <dbReference type="Pfam" id="PF01182"/>
    </source>
</evidence>
<dbReference type="Proteomes" id="UP000194360">
    <property type="component" value="Unassembled WGS sequence"/>
</dbReference>
<protein>
    <submittedName>
        <fullName evidence="5">Glucosamine-6-phosphate deaminase</fullName>
        <ecNumber evidence="5">3.5.99.6</ecNumber>
    </submittedName>
</protein>
<dbReference type="GO" id="GO:0042802">
    <property type="term" value="F:identical protein binding"/>
    <property type="evidence" value="ECO:0007669"/>
    <property type="project" value="TreeGrafter"/>
</dbReference>
<dbReference type="AlphaFoldDB" id="A0A1Y2N1W8"/>
<name>A0A1Y2N1W8_PSEAH</name>
<dbReference type="GO" id="GO:0005737">
    <property type="term" value="C:cytoplasm"/>
    <property type="evidence" value="ECO:0007669"/>
    <property type="project" value="TreeGrafter"/>
</dbReference>